<dbReference type="Proteomes" id="UP001157502">
    <property type="component" value="Chromosome 29"/>
</dbReference>
<proteinExistence type="predicted"/>
<reference evidence="1" key="1">
    <citation type="submission" date="2021-05" db="EMBL/GenBank/DDBJ databases">
        <authorList>
            <person name="Pan Q."/>
            <person name="Jouanno E."/>
            <person name="Zahm M."/>
            <person name="Klopp C."/>
            <person name="Cabau C."/>
            <person name="Louis A."/>
            <person name="Berthelot C."/>
            <person name="Parey E."/>
            <person name="Roest Crollius H."/>
            <person name="Montfort J."/>
            <person name="Robinson-Rechavi M."/>
            <person name="Bouchez O."/>
            <person name="Lampietro C."/>
            <person name="Lopez Roques C."/>
            <person name="Donnadieu C."/>
            <person name="Postlethwait J."/>
            <person name="Bobe J."/>
            <person name="Dillon D."/>
            <person name="Chandos A."/>
            <person name="von Hippel F."/>
            <person name="Guiguen Y."/>
        </authorList>
    </citation>
    <scope>NUCLEOTIDE SEQUENCE</scope>
    <source>
        <strain evidence="1">YG-Jan2019</strain>
    </source>
</reference>
<keyword evidence="2" id="KW-1185">Reference proteome</keyword>
<evidence type="ECO:0000313" key="1">
    <source>
        <dbReference type="EMBL" id="KAJ7989570.1"/>
    </source>
</evidence>
<organism evidence="1 2">
    <name type="scientific">Dallia pectoralis</name>
    <name type="common">Alaska blackfish</name>
    <dbReference type="NCBI Taxonomy" id="75939"/>
    <lineage>
        <taxon>Eukaryota</taxon>
        <taxon>Metazoa</taxon>
        <taxon>Chordata</taxon>
        <taxon>Craniata</taxon>
        <taxon>Vertebrata</taxon>
        <taxon>Euteleostomi</taxon>
        <taxon>Actinopterygii</taxon>
        <taxon>Neopterygii</taxon>
        <taxon>Teleostei</taxon>
        <taxon>Protacanthopterygii</taxon>
        <taxon>Esociformes</taxon>
        <taxon>Umbridae</taxon>
        <taxon>Dallia</taxon>
    </lineage>
</organism>
<protein>
    <submittedName>
        <fullName evidence="1">Uncharacterized protein</fullName>
    </submittedName>
</protein>
<gene>
    <name evidence="1" type="ORF">DPEC_G00305910</name>
</gene>
<accession>A0ACC2FEB4</accession>
<dbReference type="EMBL" id="CM055756">
    <property type="protein sequence ID" value="KAJ7989570.1"/>
    <property type="molecule type" value="Genomic_DNA"/>
</dbReference>
<evidence type="ECO:0000313" key="2">
    <source>
        <dbReference type="Proteomes" id="UP001157502"/>
    </source>
</evidence>
<name>A0ACC2FEB4_DALPE</name>
<sequence>MWVPHKEKRGVVKEIIAEEVEVIKEKKVVVDRKMVGKEKKVVEMKVVVDRKMVGKEKKVVVDKKVVGKEKPFLLGCLQHGTLRFTDGWVLGGSSMDDQRQLMSLDKALLPFF</sequence>
<comment type="caution">
    <text evidence="1">The sequence shown here is derived from an EMBL/GenBank/DDBJ whole genome shotgun (WGS) entry which is preliminary data.</text>
</comment>